<dbReference type="Proteomes" id="UP001195483">
    <property type="component" value="Unassembled WGS sequence"/>
</dbReference>
<keyword evidence="2" id="KW-1185">Reference proteome</keyword>
<evidence type="ECO:0000313" key="1">
    <source>
        <dbReference type="EMBL" id="KAK3598884.1"/>
    </source>
</evidence>
<reference evidence="1" key="1">
    <citation type="journal article" date="2021" name="Genome Biol. Evol.">
        <title>A High-Quality Reference Genome for a Parasitic Bivalve with Doubly Uniparental Inheritance (Bivalvia: Unionida).</title>
        <authorList>
            <person name="Smith C.H."/>
        </authorList>
    </citation>
    <scope>NUCLEOTIDE SEQUENCE</scope>
    <source>
        <strain evidence="1">CHS0354</strain>
    </source>
</reference>
<reference evidence="1" key="3">
    <citation type="submission" date="2023-05" db="EMBL/GenBank/DDBJ databases">
        <authorList>
            <person name="Smith C.H."/>
        </authorList>
    </citation>
    <scope>NUCLEOTIDE SEQUENCE</scope>
    <source>
        <strain evidence="1">CHS0354</strain>
        <tissue evidence="1">Mantle</tissue>
    </source>
</reference>
<comment type="caution">
    <text evidence="1">The sequence shown here is derived from an EMBL/GenBank/DDBJ whole genome shotgun (WGS) entry which is preliminary data.</text>
</comment>
<dbReference type="EMBL" id="JAEAOA010002121">
    <property type="protein sequence ID" value="KAK3598884.1"/>
    <property type="molecule type" value="Genomic_DNA"/>
</dbReference>
<dbReference type="AlphaFoldDB" id="A0AAE0SVM0"/>
<reference evidence="1" key="2">
    <citation type="journal article" date="2021" name="Genome Biol. Evol.">
        <title>Developing a high-quality reference genome for a parasitic bivalve with doubly uniparental inheritance (Bivalvia: Unionida).</title>
        <authorList>
            <person name="Smith C.H."/>
        </authorList>
    </citation>
    <scope>NUCLEOTIDE SEQUENCE</scope>
    <source>
        <strain evidence="1">CHS0354</strain>
        <tissue evidence="1">Mantle</tissue>
    </source>
</reference>
<sequence length="85" mass="9596">MSGGPFFSFYDKVIQKYGEWKGHMDCPDLWGYVDLIYGATGKKLVMALSLLGDYETLRIQESAISLQAEATLTHPSLELMPYTEK</sequence>
<name>A0AAE0SVM0_9BIVA</name>
<proteinExistence type="predicted"/>
<organism evidence="1 2">
    <name type="scientific">Potamilus streckersoni</name>
    <dbReference type="NCBI Taxonomy" id="2493646"/>
    <lineage>
        <taxon>Eukaryota</taxon>
        <taxon>Metazoa</taxon>
        <taxon>Spiralia</taxon>
        <taxon>Lophotrochozoa</taxon>
        <taxon>Mollusca</taxon>
        <taxon>Bivalvia</taxon>
        <taxon>Autobranchia</taxon>
        <taxon>Heteroconchia</taxon>
        <taxon>Palaeoheterodonta</taxon>
        <taxon>Unionida</taxon>
        <taxon>Unionoidea</taxon>
        <taxon>Unionidae</taxon>
        <taxon>Ambleminae</taxon>
        <taxon>Lampsilini</taxon>
        <taxon>Potamilus</taxon>
    </lineage>
</organism>
<gene>
    <name evidence="1" type="ORF">CHS0354_036187</name>
</gene>
<protein>
    <submittedName>
        <fullName evidence="1">Uncharacterized protein</fullName>
    </submittedName>
</protein>
<accession>A0AAE0SVM0</accession>
<evidence type="ECO:0000313" key="2">
    <source>
        <dbReference type="Proteomes" id="UP001195483"/>
    </source>
</evidence>